<feature type="compositionally biased region" description="Basic and acidic residues" evidence="1">
    <location>
        <begin position="1"/>
        <end position="28"/>
    </location>
</feature>
<accession>A0A075G6V6</accession>
<reference evidence="2" key="1">
    <citation type="journal article" date="2014" name="Genome Biol. Evol.">
        <title>Pangenome evidence for extensive interdomain horizontal transfer affecting lineage core and shell genes in uncultured planktonic thaumarchaeota and euryarchaeota.</title>
        <authorList>
            <person name="Deschamps P."/>
            <person name="Zivanovic Y."/>
            <person name="Moreira D."/>
            <person name="Rodriguez-Valera F."/>
            <person name="Lopez-Garcia P."/>
        </authorList>
    </citation>
    <scope>NUCLEOTIDE SEQUENCE</scope>
</reference>
<evidence type="ECO:0008006" key="3">
    <source>
        <dbReference type="Google" id="ProtNLM"/>
    </source>
</evidence>
<feature type="region of interest" description="Disordered" evidence="1">
    <location>
        <begin position="1"/>
        <end position="37"/>
    </location>
</feature>
<dbReference type="AlphaFoldDB" id="A0A075G6V6"/>
<sequence>MARDEVLRSIKEAEEKTGAKLENARKDSSNITSKARGKAADLISSGLQDAEAEAQSMVDQARDAANKQADSARADGEASLTAIHEHGEKNRSSAVDAVLDAFLQS</sequence>
<evidence type="ECO:0000256" key="1">
    <source>
        <dbReference type="SAM" id="MobiDB-lite"/>
    </source>
</evidence>
<organism evidence="2">
    <name type="scientific">uncultured marine group II/III euryarchaeote KM3_105_H04</name>
    <dbReference type="NCBI Taxonomy" id="1457848"/>
    <lineage>
        <taxon>Archaea</taxon>
        <taxon>Methanobacteriati</taxon>
        <taxon>Methanobacteriota</taxon>
        <taxon>environmental samples</taxon>
    </lineage>
</organism>
<name>A0A075G6V6_9EURY</name>
<dbReference type="EMBL" id="KF900555">
    <property type="protein sequence ID" value="AIE99119.1"/>
    <property type="molecule type" value="Genomic_DNA"/>
</dbReference>
<feature type="compositionally biased region" description="Basic and acidic residues" evidence="1">
    <location>
        <begin position="60"/>
        <end position="76"/>
    </location>
</feature>
<proteinExistence type="predicted"/>
<protein>
    <recommendedName>
        <fullName evidence="3">ATP synthase archaeal subunit H</fullName>
    </recommendedName>
</protein>
<evidence type="ECO:0000313" key="2">
    <source>
        <dbReference type="EMBL" id="AIE99119.1"/>
    </source>
</evidence>
<feature type="region of interest" description="Disordered" evidence="1">
    <location>
        <begin position="51"/>
        <end position="93"/>
    </location>
</feature>
<dbReference type="Gene3D" id="1.20.5.2950">
    <property type="match status" value="1"/>
</dbReference>